<protein>
    <submittedName>
        <fullName evidence="1">Uncharacterized protein</fullName>
    </submittedName>
</protein>
<dbReference type="Proteomes" id="UP000230869">
    <property type="component" value="Unassembled WGS sequence"/>
</dbReference>
<comment type="caution">
    <text evidence="1">The sequence shown here is derived from an EMBL/GenBank/DDBJ whole genome shotgun (WGS) entry which is preliminary data.</text>
</comment>
<organism evidence="1 2">
    <name type="scientific">Candidatus Falkowbacteria bacterium CG11_big_fil_rev_8_21_14_0_20_39_10</name>
    <dbReference type="NCBI Taxonomy" id="1974570"/>
    <lineage>
        <taxon>Bacteria</taxon>
        <taxon>Candidatus Falkowiibacteriota</taxon>
    </lineage>
</organism>
<name>A0A2M6K8Z9_9BACT</name>
<proteinExistence type="predicted"/>
<dbReference type="EMBL" id="PCWW01000039">
    <property type="protein sequence ID" value="PIR13403.1"/>
    <property type="molecule type" value="Genomic_DNA"/>
</dbReference>
<evidence type="ECO:0000313" key="2">
    <source>
        <dbReference type="Proteomes" id="UP000230869"/>
    </source>
</evidence>
<evidence type="ECO:0000313" key="1">
    <source>
        <dbReference type="EMBL" id="PIR13403.1"/>
    </source>
</evidence>
<accession>A0A2M6K8Z9</accession>
<gene>
    <name evidence="1" type="ORF">COV49_02455</name>
</gene>
<reference evidence="1 2" key="1">
    <citation type="submission" date="2017-09" db="EMBL/GenBank/DDBJ databases">
        <title>Depth-based differentiation of microbial function through sediment-hosted aquifers and enrichment of novel symbionts in the deep terrestrial subsurface.</title>
        <authorList>
            <person name="Probst A.J."/>
            <person name="Ladd B."/>
            <person name="Jarett J.K."/>
            <person name="Geller-Mcgrath D.E."/>
            <person name="Sieber C.M."/>
            <person name="Emerson J.B."/>
            <person name="Anantharaman K."/>
            <person name="Thomas B.C."/>
            <person name="Malmstrom R."/>
            <person name="Stieglmeier M."/>
            <person name="Klingl A."/>
            <person name="Woyke T."/>
            <person name="Ryan C.M."/>
            <person name="Banfield J.F."/>
        </authorList>
    </citation>
    <scope>NUCLEOTIDE SEQUENCE [LARGE SCALE GENOMIC DNA]</scope>
    <source>
        <strain evidence="1">CG11_big_fil_rev_8_21_14_0_20_39_10</strain>
    </source>
</reference>
<dbReference type="AlphaFoldDB" id="A0A2M6K8Z9"/>
<sequence length="73" mass="7993">MPAPPSGARPGIGNPGDSRKIIFKALGYNPRFYGSPLDPPVKPEDDKKRNFSINFYGKTINNANNSYSLIPNV</sequence>